<organism evidence="1 2">
    <name type="scientific">Segetibacter aerophilus</name>
    <dbReference type="NCBI Taxonomy" id="670293"/>
    <lineage>
        <taxon>Bacteria</taxon>
        <taxon>Pseudomonadati</taxon>
        <taxon>Bacteroidota</taxon>
        <taxon>Chitinophagia</taxon>
        <taxon>Chitinophagales</taxon>
        <taxon>Chitinophagaceae</taxon>
        <taxon>Segetibacter</taxon>
    </lineage>
</organism>
<protein>
    <submittedName>
        <fullName evidence="1">Uncharacterized protein</fullName>
    </submittedName>
</protein>
<dbReference type="RefSeq" id="WP_147204639.1">
    <property type="nucleotide sequence ID" value="NZ_BJYT01000011.1"/>
</dbReference>
<accession>A0A512BEY1</accession>
<dbReference type="Proteomes" id="UP000321513">
    <property type="component" value="Unassembled WGS sequence"/>
</dbReference>
<keyword evidence="2" id="KW-1185">Reference proteome</keyword>
<dbReference type="OrthoDB" id="9850809at2"/>
<reference evidence="1 2" key="1">
    <citation type="submission" date="2019-07" db="EMBL/GenBank/DDBJ databases">
        <title>Whole genome shotgun sequence of Segetibacter aerophilus NBRC 106135.</title>
        <authorList>
            <person name="Hosoyama A."/>
            <person name="Uohara A."/>
            <person name="Ohji S."/>
            <person name="Ichikawa N."/>
        </authorList>
    </citation>
    <scope>NUCLEOTIDE SEQUENCE [LARGE SCALE GENOMIC DNA]</scope>
    <source>
        <strain evidence="1 2">NBRC 106135</strain>
    </source>
</reference>
<evidence type="ECO:0000313" key="1">
    <source>
        <dbReference type="EMBL" id="GEO10529.1"/>
    </source>
</evidence>
<dbReference type="AlphaFoldDB" id="A0A512BEY1"/>
<sequence length="112" mass="12424">MKYNLSHVNSLKALQKEQQVVMQRIVEEEHELRMKMYELPGELAAAGVNTFIPKILRGKITDAALNGGKKLINGFFAPPGNQGNLLTYGAKRPSAVLSILKKGFNLFKAIKK</sequence>
<dbReference type="EMBL" id="BJYT01000011">
    <property type="protein sequence ID" value="GEO10529.1"/>
    <property type="molecule type" value="Genomic_DNA"/>
</dbReference>
<comment type="caution">
    <text evidence="1">The sequence shown here is derived from an EMBL/GenBank/DDBJ whole genome shotgun (WGS) entry which is preliminary data.</text>
</comment>
<name>A0A512BEY1_9BACT</name>
<proteinExistence type="predicted"/>
<evidence type="ECO:0000313" key="2">
    <source>
        <dbReference type="Proteomes" id="UP000321513"/>
    </source>
</evidence>
<gene>
    <name evidence="1" type="ORF">SAE01_30250</name>
</gene>